<evidence type="ECO:0000313" key="13">
    <source>
        <dbReference type="EMBL" id="MBB1127024.1"/>
    </source>
</evidence>
<dbReference type="GO" id="GO:0007165">
    <property type="term" value="P:signal transduction"/>
    <property type="evidence" value="ECO:0007669"/>
    <property type="project" value="UniProtKB-KW"/>
</dbReference>
<feature type="transmembrane region" description="Helical" evidence="11">
    <location>
        <begin position="31"/>
        <end position="48"/>
    </location>
</feature>
<dbReference type="AlphaFoldDB" id="A0A839HEX3"/>
<dbReference type="InterPro" id="IPR004089">
    <property type="entry name" value="MCPsignal_dom"/>
</dbReference>
<comment type="subcellular location">
    <subcellularLocation>
        <location evidence="1">Cell membrane</location>
        <topology evidence="1">Multi-pass membrane protein</topology>
    </subcellularLocation>
</comment>
<dbReference type="Gene3D" id="1.10.287.950">
    <property type="entry name" value="Methyl-accepting chemotaxis protein"/>
    <property type="match status" value="1"/>
</dbReference>
<keyword evidence="7 11" id="KW-0472">Membrane</keyword>
<dbReference type="SUPFAM" id="SSF58104">
    <property type="entry name" value="Methyl-accepting chemotaxis protein (MCP) signaling domain"/>
    <property type="match status" value="1"/>
</dbReference>
<evidence type="ECO:0000313" key="14">
    <source>
        <dbReference type="Proteomes" id="UP000548632"/>
    </source>
</evidence>
<feature type="transmembrane region" description="Helical" evidence="11">
    <location>
        <begin position="6"/>
        <end position="24"/>
    </location>
</feature>
<dbReference type="SMART" id="SM00283">
    <property type="entry name" value="MA"/>
    <property type="match status" value="1"/>
</dbReference>
<dbReference type="GO" id="GO:0004888">
    <property type="term" value="F:transmembrane signaling receptor activity"/>
    <property type="evidence" value="ECO:0007669"/>
    <property type="project" value="InterPro"/>
</dbReference>
<comment type="caution">
    <text evidence="13">The sequence shown here is derived from an EMBL/GenBank/DDBJ whole genome shotgun (WGS) entry which is preliminary data.</text>
</comment>
<gene>
    <name evidence="13" type="ORF">HUK38_12430</name>
</gene>
<dbReference type="InterPro" id="IPR004090">
    <property type="entry name" value="Chemotax_Me-accpt_rcpt"/>
</dbReference>
<name>A0A839HEX3_9GAMM</name>
<comment type="similarity">
    <text evidence="9">Belongs to the methyl-accepting chemotaxis (MCP) protein family.</text>
</comment>
<evidence type="ECO:0000256" key="1">
    <source>
        <dbReference type="ARBA" id="ARBA00004651"/>
    </source>
</evidence>
<keyword evidence="5 11" id="KW-0812">Transmembrane</keyword>
<proteinExistence type="inferred from homology"/>
<evidence type="ECO:0000256" key="2">
    <source>
        <dbReference type="ARBA" id="ARBA00022475"/>
    </source>
</evidence>
<evidence type="ECO:0000256" key="7">
    <source>
        <dbReference type="ARBA" id="ARBA00023136"/>
    </source>
</evidence>
<evidence type="ECO:0000259" key="12">
    <source>
        <dbReference type="PROSITE" id="PS50111"/>
    </source>
</evidence>
<evidence type="ECO:0000256" key="9">
    <source>
        <dbReference type="ARBA" id="ARBA00029447"/>
    </source>
</evidence>
<evidence type="ECO:0000256" key="6">
    <source>
        <dbReference type="ARBA" id="ARBA00022989"/>
    </source>
</evidence>
<protein>
    <submittedName>
        <fullName evidence="13">Chemotaxis protein</fullName>
    </submittedName>
</protein>
<evidence type="ECO:0000256" key="3">
    <source>
        <dbReference type="ARBA" id="ARBA00022481"/>
    </source>
</evidence>
<keyword evidence="6 11" id="KW-1133">Transmembrane helix</keyword>
<accession>A0A839HEX3</accession>
<dbReference type="PRINTS" id="PR00260">
    <property type="entry name" value="CHEMTRNSDUCR"/>
</dbReference>
<reference evidence="13 14" key="1">
    <citation type="journal article" date="2020" name="Arch. Microbiol.">
        <title>The genome sequence of the giant phototrophic gammaproteobacterium Thiospirillum jenense gives insight into its physiological properties and phylogenetic relationships.</title>
        <authorList>
            <person name="Imhoff J.F."/>
            <person name="Meyer T.E."/>
            <person name="Kyndt J.A."/>
        </authorList>
    </citation>
    <scope>NUCLEOTIDE SEQUENCE [LARGE SCALE GENOMIC DNA]</scope>
    <source>
        <strain evidence="13 14">DSM 216</strain>
    </source>
</reference>
<dbReference type="Proteomes" id="UP000548632">
    <property type="component" value="Unassembled WGS sequence"/>
</dbReference>
<dbReference type="GO" id="GO:0006935">
    <property type="term" value="P:chemotaxis"/>
    <property type="evidence" value="ECO:0007669"/>
    <property type="project" value="UniProtKB-KW"/>
</dbReference>
<evidence type="ECO:0000256" key="11">
    <source>
        <dbReference type="SAM" id="Phobius"/>
    </source>
</evidence>
<evidence type="ECO:0000256" key="8">
    <source>
        <dbReference type="ARBA" id="ARBA00023224"/>
    </source>
</evidence>
<dbReference type="PROSITE" id="PS50111">
    <property type="entry name" value="CHEMOTAXIS_TRANSDUC_2"/>
    <property type="match status" value="1"/>
</dbReference>
<keyword evidence="14" id="KW-1185">Reference proteome</keyword>
<evidence type="ECO:0000256" key="4">
    <source>
        <dbReference type="ARBA" id="ARBA00022500"/>
    </source>
</evidence>
<keyword evidence="8 10" id="KW-0807">Transducer</keyword>
<dbReference type="RefSeq" id="WP_182584651.1">
    <property type="nucleotide sequence ID" value="NZ_JABVCQ010000033.1"/>
</dbReference>
<dbReference type="PANTHER" id="PTHR32089">
    <property type="entry name" value="METHYL-ACCEPTING CHEMOTAXIS PROTEIN MCPB"/>
    <property type="match status" value="1"/>
</dbReference>
<feature type="domain" description="Methyl-accepting transducer" evidence="12">
    <location>
        <begin position="90"/>
        <end position="256"/>
    </location>
</feature>
<dbReference type="EMBL" id="JABVCQ010000033">
    <property type="protein sequence ID" value="MBB1127024.1"/>
    <property type="molecule type" value="Genomic_DNA"/>
</dbReference>
<dbReference type="Pfam" id="PF00015">
    <property type="entry name" value="MCPsignal"/>
    <property type="match status" value="1"/>
</dbReference>
<keyword evidence="3" id="KW-0488">Methylation</keyword>
<dbReference type="GO" id="GO:0005886">
    <property type="term" value="C:plasma membrane"/>
    <property type="evidence" value="ECO:0007669"/>
    <property type="project" value="UniProtKB-SubCell"/>
</dbReference>
<keyword evidence="2" id="KW-1003">Cell membrane</keyword>
<evidence type="ECO:0000256" key="10">
    <source>
        <dbReference type="PROSITE-ProRule" id="PRU00284"/>
    </source>
</evidence>
<keyword evidence="4" id="KW-0145">Chemotaxis</keyword>
<organism evidence="13 14">
    <name type="scientific">Thiospirillum jenense</name>
    <dbReference type="NCBI Taxonomy" id="1653858"/>
    <lineage>
        <taxon>Bacteria</taxon>
        <taxon>Pseudomonadati</taxon>
        <taxon>Pseudomonadota</taxon>
        <taxon>Gammaproteobacteria</taxon>
        <taxon>Chromatiales</taxon>
        <taxon>Chromatiaceae</taxon>
        <taxon>Thiospirillum</taxon>
    </lineage>
</organism>
<sequence length="400" mass="45086">MQHLLIHWPALLSSAGVCLFSVVLPSWSPAWLMVLIVLIIWSLSTWYHPPASIQAVTRAAFPGNKQQPVLNSEQQLWSLVIDIDRLIAPEMTELRQMIVQVTNLIADAVVDLQTNFTGLLHGSETQQQLVMRLIQGMTNETNERQETIDINSFLEQNSRLLTENIERLIDMGKHSVQVAHQVDDLTTQMDNIFKLLDSANKIARQTNLLALNAAIEAARAGEAGRGFAVVAQEIRKLSQDSAQFNEEIREQILQSQHIFSETRTIVGRMASQDMSMSITAKGYMDDVSNKVQRMNQAMSLTLDDLNGVVENLHGNIDAALRLLQFEDITRQVLEQAQQRLDFMDRFVSELRQLPVLQQEQSAAQTEEARIRLQALQTEVKAASHRPVIQQSMSAGELELF</sequence>
<dbReference type="PANTHER" id="PTHR32089:SF39">
    <property type="entry name" value="METHYL-ACCEPTING CHEMOTAXIS PROTEIN HLYB"/>
    <property type="match status" value="1"/>
</dbReference>
<evidence type="ECO:0000256" key="5">
    <source>
        <dbReference type="ARBA" id="ARBA00022692"/>
    </source>
</evidence>